<dbReference type="GeneID" id="81354991"/>
<dbReference type="InterPro" id="IPR029058">
    <property type="entry name" value="AB_hydrolase_fold"/>
</dbReference>
<evidence type="ECO:0008006" key="3">
    <source>
        <dbReference type="Google" id="ProtNLM"/>
    </source>
</evidence>
<dbReference type="RefSeq" id="XP_056476369.1">
    <property type="nucleotide sequence ID" value="XM_056616012.1"/>
</dbReference>
<reference evidence="1" key="2">
    <citation type="journal article" date="2023" name="IMA Fungus">
        <title>Comparative genomic study of the Penicillium genus elucidates a diverse pangenome and 15 lateral gene transfer events.</title>
        <authorList>
            <person name="Petersen C."/>
            <person name="Sorensen T."/>
            <person name="Nielsen M.R."/>
            <person name="Sondergaard T.E."/>
            <person name="Sorensen J.L."/>
            <person name="Fitzpatrick D.A."/>
            <person name="Frisvad J.C."/>
            <person name="Nielsen K.L."/>
        </authorList>
    </citation>
    <scope>NUCLEOTIDE SEQUENCE</scope>
    <source>
        <strain evidence="1">IBT 30761</strain>
    </source>
</reference>
<dbReference type="GO" id="GO:0072330">
    <property type="term" value="P:monocarboxylic acid biosynthetic process"/>
    <property type="evidence" value="ECO:0007669"/>
    <property type="project" value="UniProtKB-ARBA"/>
</dbReference>
<proteinExistence type="predicted"/>
<dbReference type="AlphaFoldDB" id="A0A9W9KE31"/>
<protein>
    <recommendedName>
        <fullName evidence="3">AB hydrolase-1 domain-containing protein</fullName>
    </recommendedName>
</protein>
<evidence type="ECO:0000313" key="1">
    <source>
        <dbReference type="EMBL" id="KAJ5102989.1"/>
    </source>
</evidence>
<evidence type="ECO:0000313" key="2">
    <source>
        <dbReference type="Proteomes" id="UP001149074"/>
    </source>
</evidence>
<sequence length="434" mass="49178">MAESTRITPLEPDFPFQIISHLVPVAPFREYPHAIIDETKGVRLAVKQYIPRDVRPADREDAITIIAAGGLGFIKELYEPLFEEIFRRCSRSGMKIRSIWIADMFNVGESAVANTDNLGCDPAWIDHAHDLWSVINFFKSEMAKPIIGLGHSYGCNQLLCLSSWHPSLFHSFAFIEPGIDEQYGRGITIPWSLSVLRQRDRWLTKAEAEEGAVKGQHAETWDERVQARLKRYSVVKRTAAAGETWNLTTPKDQIASLVSRFNPEMLGLGPGGIEEMTLEQRQRIPDIDPSANNLGPFYRKELRMAWRLLPGVRPWVLYINGSNSPFFGHPETREERARLTGIGVGGNGGMKLGAVKQIVIEKGRHTMPFDRNMNQVAEQVSDWLKTESGRWIEGAERHREDWIKRSTEEKQTVGSEFIAALAAEMKKMKRPGKM</sequence>
<organism evidence="1 2">
    <name type="scientific">Penicillium argentinense</name>
    <dbReference type="NCBI Taxonomy" id="1131581"/>
    <lineage>
        <taxon>Eukaryota</taxon>
        <taxon>Fungi</taxon>
        <taxon>Dikarya</taxon>
        <taxon>Ascomycota</taxon>
        <taxon>Pezizomycotina</taxon>
        <taxon>Eurotiomycetes</taxon>
        <taxon>Eurotiomycetidae</taxon>
        <taxon>Eurotiales</taxon>
        <taxon>Aspergillaceae</taxon>
        <taxon>Penicillium</taxon>
    </lineage>
</organism>
<comment type="caution">
    <text evidence="1">The sequence shown here is derived from an EMBL/GenBank/DDBJ whole genome shotgun (WGS) entry which is preliminary data.</text>
</comment>
<accession>A0A9W9KE31</accession>
<dbReference type="GO" id="GO:0017000">
    <property type="term" value="P:antibiotic biosynthetic process"/>
    <property type="evidence" value="ECO:0007669"/>
    <property type="project" value="UniProtKB-ARBA"/>
</dbReference>
<name>A0A9W9KE31_9EURO</name>
<dbReference type="Proteomes" id="UP001149074">
    <property type="component" value="Unassembled WGS sequence"/>
</dbReference>
<dbReference type="Gene3D" id="3.40.50.1820">
    <property type="entry name" value="alpha/beta hydrolase"/>
    <property type="match status" value="1"/>
</dbReference>
<reference evidence="1" key="1">
    <citation type="submission" date="2022-11" db="EMBL/GenBank/DDBJ databases">
        <authorList>
            <person name="Petersen C."/>
        </authorList>
    </citation>
    <scope>NUCLEOTIDE SEQUENCE</scope>
    <source>
        <strain evidence="1">IBT 30761</strain>
    </source>
</reference>
<keyword evidence="2" id="KW-1185">Reference proteome</keyword>
<dbReference type="SUPFAM" id="SSF53474">
    <property type="entry name" value="alpha/beta-Hydrolases"/>
    <property type="match status" value="1"/>
</dbReference>
<gene>
    <name evidence="1" type="ORF">N7532_003518</name>
</gene>
<dbReference type="OrthoDB" id="94039at2759"/>
<dbReference type="EMBL" id="JAPQKI010000004">
    <property type="protein sequence ID" value="KAJ5102989.1"/>
    <property type="molecule type" value="Genomic_DNA"/>
</dbReference>